<organism evidence="3 4">
    <name type="scientific">Mycobacteroides salmoniphilum</name>
    <dbReference type="NCBI Taxonomy" id="404941"/>
    <lineage>
        <taxon>Bacteria</taxon>
        <taxon>Bacillati</taxon>
        <taxon>Actinomycetota</taxon>
        <taxon>Actinomycetes</taxon>
        <taxon>Mycobacteriales</taxon>
        <taxon>Mycobacteriaceae</taxon>
        <taxon>Mycobacteroides</taxon>
    </lineage>
</organism>
<protein>
    <recommendedName>
        <fullName evidence="2">Haemophore haem-binding domain-containing protein</fullName>
    </recommendedName>
</protein>
<reference evidence="3 4" key="1">
    <citation type="journal article" date="2019" name="Sci. Rep.">
        <title>Extended insight into the Mycobacterium chelonae-abscessus complex through whole genome sequencing of Mycobacterium salmoniphilum outbreak and Mycobacterium salmoniphilum-like strains.</title>
        <authorList>
            <person name="Behra P.R.K."/>
            <person name="Das S."/>
            <person name="Pettersson B.M.F."/>
            <person name="Shirreff L."/>
            <person name="DuCote T."/>
            <person name="Jacobsson K.G."/>
            <person name="Ennis D.G."/>
            <person name="Kirsebom L.A."/>
        </authorList>
    </citation>
    <scope>NUCLEOTIDE SEQUENCE [LARGE SCALE GENOMIC DNA]</scope>
    <source>
        <strain evidence="3 4">CCUG 60884</strain>
    </source>
</reference>
<dbReference type="GO" id="GO:0020037">
    <property type="term" value="F:heme binding"/>
    <property type="evidence" value="ECO:0007669"/>
    <property type="project" value="InterPro"/>
</dbReference>
<sequence precursor="true">MSSASRFVVYAGIAASALGLSGVGMPLASADDPGIDASNCSAADLLGVVSGVAAVESVYLHTHPDVNEFFNGFKGKSRSEIRSEIDGYMAANPDVRSDLEGIRQPVTDFKERCGVSASPVIN</sequence>
<dbReference type="NCBIfam" id="TIGR04529">
    <property type="entry name" value="MTB_hemophore"/>
    <property type="match status" value="1"/>
</dbReference>
<feature type="signal peptide" evidence="1">
    <location>
        <begin position="1"/>
        <end position="30"/>
    </location>
</feature>
<dbReference type="STRING" id="404941.GCA_002013645_04421"/>
<dbReference type="Proteomes" id="UP000294604">
    <property type="component" value="Unassembled WGS sequence"/>
</dbReference>
<evidence type="ECO:0000259" key="2">
    <source>
        <dbReference type="Pfam" id="PF16525"/>
    </source>
</evidence>
<dbReference type="Pfam" id="PF16525">
    <property type="entry name" value="MHB"/>
    <property type="match status" value="1"/>
</dbReference>
<name>A0A4R8SNL9_9MYCO</name>
<accession>A0A4R8SNL9</accession>
<evidence type="ECO:0000313" key="4">
    <source>
        <dbReference type="Proteomes" id="UP000294604"/>
    </source>
</evidence>
<dbReference type="InterPro" id="IPR038378">
    <property type="entry name" value="MHB_sf"/>
</dbReference>
<comment type="caution">
    <text evidence="3">The sequence shown here is derived from an EMBL/GenBank/DDBJ whole genome shotgun (WGS) entry which is preliminary data.</text>
</comment>
<dbReference type="Gene3D" id="1.20.20.20">
    <property type="entry name" value="Haemophore, haem-binding domain"/>
    <property type="match status" value="1"/>
</dbReference>
<evidence type="ECO:0000313" key="3">
    <source>
        <dbReference type="EMBL" id="TEA00637.1"/>
    </source>
</evidence>
<dbReference type="EMBL" id="PECL01000014">
    <property type="protein sequence ID" value="TEA00637.1"/>
    <property type="molecule type" value="Genomic_DNA"/>
</dbReference>
<gene>
    <name evidence="3" type="ORF">CCUG60884_04529</name>
</gene>
<proteinExistence type="predicted"/>
<feature type="domain" description="Haemophore haem-binding" evidence="2">
    <location>
        <begin position="39"/>
        <end position="114"/>
    </location>
</feature>
<keyword evidence="1" id="KW-0732">Signal</keyword>
<dbReference type="RefSeq" id="WP_078327173.1">
    <property type="nucleotide sequence ID" value="NZ_MAFE01000010.1"/>
</dbReference>
<evidence type="ECO:0000256" key="1">
    <source>
        <dbReference type="SAM" id="SignalP"/>
    </source>
</evidence>
<dbReference type="InterPro" id="IPR032407">
    <property type="entry name" value="MHB"/>
</dbReference>
<dbReference type="AlphaFoldDB" id="A0A4R8SNL9"/>
<feature type="chain" id="PRO_5020933719" description="Haemophore haem-binding domain-containing protein" evidence="1">
    <location>
        <begin position="31"/>
        <end position="122"/>
    </location>
</feature>